<dbReference type="InterPro" id="IPR041628">
    <property type="entry name" value="ChlI/MoxR_AAA_lid"/>
</dbReference>
<evidence type="ECO:0000256" key="1">
    <source>
        <dbReference type="ARBA" id="ARBA00022741"/>
    </source>
</evidence>
<dbReference type="Gene3D" id="3.40.50.300">
    <property type="entry name" value="P-loop containing nucleotide triphosphate hydrolases"/>
    <property type="match status" value="1"/>
</dbReference>
<dbReference type="Proteomes" id="UP000272781">
    <property type="component" value="Unassembled WGS sequence"/>
</dbReference>
<evidence type="ECO:0000259" key="4">
    <source>
        <dbReference type="Pfam" id="PF07726"/>
    </source>
</evidence>
<dbReference type="PIRSF" id="PIRSF002849">
    <property type="entry name" value="AAA_ATPase_chaperone_MoxR_prd"/>
    <property type="match status" value="1"/>
</dbReference>
<proteinExistence type="inferred from homology"/>
<keyword evidence="2" id="KW-0067">ATP-binding</keyword>
<dbReference type="FunFam" id="3.40.50.300:FF:000640">
    <property type="entry name" value="MoxR family ATPase"/>
    <property type="match status" value="1"/>
</dbReference>
<keyword evidence="1" id="KW-0547">Nucleotide-binding</keyword>
<dbReference type="RefSeq" id="WP_123351732.1">
    <property type="nucleotide sequence ID" value="NZ_CP027432.2"/>
</dbReference>
<dbReference type="Pfam" id="PF17863">
    <property type="entry name" value="AAA_lid_2"/>
    <property type="match status" value="1"/>
</dbReference>
<dbReference type="GO" id="GO:0016887">
    <property type="term" value="F:ATP hydrolysis activity"/>
    <property type="evidence" value="ECO:0007669"/>
    <property type="project" value="InterPro"/>
</dbReference>
<dbReference type="EMBL" id="RJVK01000001">
    <property type="protein sequence ID" value="ROR40821.1"/>
    <property type="molecule type" value="Genomic_DNA"/>
</dbReference>
<comment type="similarity">
    <text evidence="3">Belongs to the MoxR family.</text>
</comment>
<protein>
    <submittedName>
        <fullName evidence="6">AAA family ATPase</fullName>
    </submittedName>
    <submittedName>
        <fullName evidence="7">MoxR-like ATPase</fullName>
    </submittedName>
</protein>
<reference evidence="7 8" key="2">
    <citation type="submission" date="2018-11" db="EMBL/GenBank/DDBJ databases">
        <title>Genomic Encyclopedia of Type Strains, Phase IV (KMG-IV): sequencing the most valuable type-strain genomes for metagenomic binning, comparative biology and taxonomic classification.</title>
        <authorList>
            <person name="Goeker M."/>
        </authorList>
    </citation>
    <scope>NUCLEOTIDE SEQUENCE [LARGE SCALE GENOMIC DNA]</scope>
    <source>
        <strain evidence="7 8">DSM 27783</strain>
    </source>
</reference>
<name>A0AAJ4UYD7_9BACT</name>
<dbReference type="InterPro" id="IPR027417">
    <property type="entry name" value="P-loop_NTPase"/>
</dbReference>
<dbReference type="CDD" id="cd00009">
    <property type="entry name" value="AAA"/>
    <property type="match status" value="1"/>
</dbReference>
<dbReference type="Gene3D" id="1.10.8.80">
    <property type="entry name" value="Magnesium chelatase subunit I, C-Terminal domain"/>
    <property type="match status" value="1"/>
</dbReference>
<dbReference type="Proteomes" id="UP000298805">
    <property type="component" value="Chromosome"/>
</dbReference>
<dbReference type="SUPFAM" id="SSF52540">
    <property type="entry name" value="P-loop containing nucleoside triphosphate hydrolases"/>
    <property type="match status" value="1"/>
</dbReference>
<evidence type="ECO:0000256" key="3">
    <source>
        <dbReference type="ARBA" id="ARBA00061607"/>
    </source>
</evidence>
<evidence type="ECO:0000313" key="8">
    <source>
        <dbReference type="Proteomes" id="UP000272781"/>
    </source>
</evidence>
<feature type="domain" description="ChlI/MoxR AAA lid" evidence="5">
    <location>
        <begin position="222"/>
        <end position="291"/>
    </location>
</feature>
<sequence length="297" mass="33722">MVKKLKQELKKAIVAQDELIDSLVAALFVDGHILVEGLPGVAKTTAIKHLSSMLDFKFSRIQFTPDLLPSDIIGGEIYSMQKDEFYIKKGPIFADLILADEINRAPAKVQSALLEAMQERQVSIGDKSYDLKEPFLVMATMNPIEEEGVYDLPKAQLDRFLMKVIVNYPLEKEAEKAILNVFNKKFSFPKFSSSQFFNTKRQIGKITVNPETIDYIAELIIAFRKDEEIEVGPSPRASIALYKLAKFTAYENSRNFAMPSDVLKYIKPVLRHRITLDIESEKTEDEVIDKIIKKVKA</sequence>
<keyword evidence="9" id="KW-1185">Reference proteome</keyword>
<evidence type="ECO:0000313" key="6">
    <source>
        <dbReference type="EMBL" id="QCI28454.1"/>
    </source>
</evidence>
<organism evidence="7 8">
    <name type="scientific">Caminibacter pacificus</name>
    <dbReference type="NCBI Taxonomy" id="1424653"/>
    <lineage>
        <taxon>Bacteria</taxon>
        <taxon>Pseudomonadati</taxon>
        <taxon>Campylobacterota</taxon>
        <taxon>Epsilonproteobacteria</taxon>
        <taxon>Nautiliales</taxon>
        <taxon>Nautiliaceae</taxon>
        <taxon>Caminibacter</taxon>
    </lineage>
</organism>
<accession>A0AAJ4UYD7</accession>
<evidence type="ECO:0000313" key="7">
    <source>
        <dbReference type="EMBL" id="ROR40821.1"/>
    </source>
</evidence>
<evidence type="ECO:0000313" key="9">
    <source>
        <dbReference type="Proteomes" id="UP000298805"/>
    </source>
</evidence>
<feature type="domain" description="ATPase AAA-3" evidence="4">
    <location>
        <begin position="32"/>
        <end position="162"/>
    </location>
</feature>
<evidence type="ECO:0000259" key="5">
    <source>
        <dbReference type="Pfam" id="PF17863"/>
    </source>
</evidence>
<reference evidence="9" key="1">
    <citation type="submission" date="2018-03" db="EMBL/GenBank/DDBJ databases">
        <title>A comparative analysis of the Nautiliaceae.</title>
        <authorList>
            <person name="Grosche A."/>
            <person name="Smedile F."/>
            <person name="Vetriani C."/>
        </authorList>
    </citation>
    <scope>NUCLEOTIDE SEQUENCE [LARGE SCALE GENOMIC DNA]</scope>
    <source>
        <strain evidence="9">TB6</strain>
    </source>
</reference>
<gene>
    <name evidence="6" type="ORF">C6V80_05620</name>
    <name evidence="7" type="ORF">EDC58_0302</name>
</gene>
<dbReference type="EMBL" id="CP027432">
    <property type="protein sequence ID" value="QCI28454.1"/>
    <property type="molecule type" value="Genomic_DNA"/>
</dbReference>
<dbReference type="InterPro" id="IPR050764">
    <property type="entry name" value="CbbQ/NirQ/NorQ/GpvN"/>
</dbReference>
<dbReference type="GO" id="GO:0005524">
    <property type="term" value="F:ATP binding"/>
    <property type="evidence" value="ECO:0007669"/>
    <property type="project" value="UniProtKB-KW"/>
</dbReference>
<dbReference type="PANTHER" id="PTHR42759">
    <property type="entry name" value="MOXR FAMILY PROTEIN"/>
    <property type="match status" value="1"/>
</dbReference>
<dbReference type="Pfam" id="PF07726">
    <property type="entry name" value="AAA_3"/>
    <property type="match status" value="1"/>
</dbReference>
<dbReference type="AlphaFoldDB" id="A0AAJ4UYD7"/>
<reference evidence="6" key="3">
    <citation type="submission" date="2019-06" db="EMBL/GenBank/DDBJ databases">
        <title>A comparative analysis of the Nautiliaceae.</title>
        <authorList>
            <person name="Grosche A."/>
            <person name="Smedile F."/>
            <person name="Vetriani C."/>
        </authorList>
    </citation>
    <scope>NUCLEOTIDE SEQUENCE</scope>
    <source>
        <strain evidence="6">TB6</strain>
    </source>
</reference>
<dbReference type="PANTHER" id="PTHR42759:SF1">
    <property type="entry name" value="MAGNESIUM-CHELATASE SUBUNIT CHLD"/>
    <property type="match status" value="1"/>
</dbReference>
<evidence type="ECO:0000256" key="2">
    <source>
        <dbReference type="ARBA" id="ARBA00022840"/>
    </source>
</evidence>
<dbReference type="InterPro" id="IPR011703">
    <property type="entry name" value="ATPase_AAA-3"/>
</dbReference>